<dbReference type="SMART" id="SM01049">
    <property type="entry name" value="Cache_2"/>
    <property type="match status" value="1"/>
</dbReference>
<keyword evidence="5 9" id="KW-0472">Membrane</keyword>
<dbReference type="CDD" id="cd11386">
    <property type="entry name" value="MCP_signal"/>
    <property type="match status" value="1"/>
</dbReference>
<dbReference type="GO" id="GO:0006935">
    <property type="term" value="P:chemotaxis"/>
    <property type="evidence" value="ECO:0007669"/>
    <property type="project" value="InterPro"/>
</dbReference>
<dbReference type="PANTHER" id="PTHR32089:SF112">
    <property type="entry name" value="LYSOZYME-LIKE PROTEIN-RELATED"/>
    <property type="match status" value="1"/>
</dbReference>
<dbReference type="InterPro" id="IPR033480">
    <property type="entry name" value="sCache_2"/>
</dbReference>
<evidence type="ECO:0000256" key="9">
    <source>
        <dbReference type="SAM" id="Phobius"/>
    </source>
</evidence>
<evidence type="ECO:0000313" key="12">
    <source>
        <dbReference type="Proteomes" id="UP000070186"/>
    </source>
</evidence>
<evidence type="ECO:0000259" key="10">
    <source>
        <dbReference type="PROSITE" id="PS50111"/>
    </source>
</evidence>
<evidence type="ECO:0000313" key="11">
    <source>
        <dbReference type="EMBL" id="KXB32246.1"/>
    </source>
</evidence>
<keyword evidence="3 9" id="KW-0812">Transmembrane</keyword>
<dbReference type="Gene3D" id="3.30.450.20">
    <property type="entry name" value="PAS domain"/>
    <property type="match status" value="1"/>
</dbReference>
<dbReference type="Proteomes" id="UP000070186">
    <property type="component" value="Unassembled WGS sequence"/>
</dbReference>
<comment type="subcellular location">
    <subcellularLocation>
        <location evidence="1">Cell membrane</location>
        <topology evidence="1">Multi-pass membrane protein</topology>
    </subcellularLocation>
</comment>
<dbReference type="InterPro" id="IPR004089">
    <property type="entry name" value="MCPsignal_dom"/>
</dbReference>
<evidence type="ECO:0000256" key="7">
    <source>
        <dbReference type="ARBA" id="ARBA00029447"/>
    </source>
</evidence>
<dbReference type="FunFam" id="1.10.287.950:FF:000001">
    <property type="entry name" value="Methyl-accepting chemotaxis sensory transducer"/>
    <property type="match status" value="1"/>
</dbReference>
<dbReference type="InterPro" id="IPR004090">
    <property type="entry name" value="Chemotax_Me-accpt_rcpt"/>
</dbReference>
<dbReference type="GO" id="GO:0005886">
    <property type="term" value="C:plasma membrane"/>
    <property type="evidence" value="ECO:0007669"/>
    <property type="project" value="UniProtKB-SubCell"/>
</dbReference>
<dbReference type="STRING" id="281362.AT959_04095"/>
<dbReference type="EMBL" id="LODL01000007">
    <property type="protein sequence ID" value="KXB32246.1"/>
    <property type="molecule type" value="Genomic_DNA"/>
</dbReference>
<gene>
    <name evidence="11" type="ORF">AT959_04095</name>
</gene>
<reference evidence="11 12" key="1">
    <citation type="submission" date="2015-12" db="EMBL/GenBank/DDBJ databases">
        <title>Nitrous oxide reduction kinetics distinguish bacteria harboring typical versus atypical NosZ.</title>
        <authorList>
            <person name="Yoon S."/>
            <person name="Nissen S."/>
            <person name="Park D."/>
            <person name="Sanford R.A."/>
            <person name="Loeffler F.E."/>
        </authorList>
    </citation>
    <scope>NUCLEOTIDE SEQUENCE [LARGE SCALE GENOMIC DNA]</scope>
    <source>
        <strain evidence="11 12">ATCC BAA-841</strain>
    </source>
</reference>
<dbReference type="AlphaFoldDB" id="A0A133XMT6"/>
<accession>A0A133XMT6</accession>
<keyword evidence="12" id="KW-1185">Reference proteome</keyword>
<keyword evidence="6 8" id="KW-0807">Transducer</keyword>
<organism evidence="11 12">
    <name type="scientific">Dechloromonas denitrificans</name>
    <dbReference type="NCBI Taxonomy" id="281362"/>
    <lineage>
        <taxon>Bacteria</taxon>
        <taxon>Pseudomonadati</taxon>
        <taxon>Pseudomonadota</taxon>
        <taxon>Betaproteobacteria</taxon>
        <taxon>Rhodocyclales</taxon>
        <taxon>Azonexaceae</taxon>
        <taxon>Dechloromonas</taxon>
    </lineage>
</organism>
<evidence type="ECO:0000256" key="8">
    <source>
        <dbReference type="PROSITE-ProRule" id="PRU00284"/>
    </source>
</evidence>
<evidence type="ECO:0000256" key="5">
    <source>
        <dbReference type="ARBA" id="ARBA00023136"/>
    </source>
</evidence>
<feature type="transmembrane region" description="Helical" evidence="9">
    <location>
        <begin position="190"/>
        <end position="208"/>
    </location>
</feature>
<keyword evidence="4 9" id="KW-1133">Transmembrane helix</keyword>
<dbReference type="GO" id="GO:0007165">
    <property type="term" value="P:signal transduction"/>
    <property type="evidence" value="ECO:0007669"/>
    <property type="project" value="UniProtKB-KW"/>
</dbReference>
<proteinExistence type="inferred from homology"/>
<comment type="similarity">
    <text evidence="7">Belongs to the methyl-accepting chemotaxis (MCP) protein family.</text>
</comment>
<name>A0A133XMT6_9RHOO</name>
<dbReference type="SUPFAM" id="SSF58104">
    <property type="entry name" value="Methyl-accepting chemotaxis protein (MCP) signaling domain"/>
    <property type="match status" value="1"/>
</dbReference>
<evidence type="ECO:0000256" key="6">
    <source>
        <dbReference type="ARBA" id="ARBA00023224"/>
    </source>
</evidence>
<comment type="caution">
    <text evidence="11">The sequence shown here is derived from an EMBL/GenBank/DDBJ whole genome shotgun (WGS) entry which is preliminary data.</text>
</comment>
<dbReference type="Gene3D" id="1.10.287.950">
    <property type="entry name" value="Methyl-accepting chemotaxis protein"/>
    <property type="match status" value="1"/>
</dbReference>
<evidence type="ECO:0000256" key="4">
    <source>
        <dbReference type="ARBA" id="ARBA00022989"/>
    </source>
</evidence>
<dbReference type="SMART" id="SM00283">
    <property type="entry name" value="MA"/>
    <property type="match status" value="1"/>
</dbReference>
<evidence type="ECO:0000256" key="1">
    <source>
        <dbReference type="ARBA" id="ARBA00004651"/>
    </source>
</evidence>
<dbReference type="PROSITE" id="PS50111">
    <property type="entry name" value="CHEMOTAXIS_TRANSDUC_2"/>
    <property type="match status" value="1"/>
</dbReference>
<feature type="domain" description="Methyl-accepting transducer" evidence="10">
    <location>
        <begin position="270"/>
        <end position="506"/>
    </location>
</feature>
<keyword evidence="2" id="KW-1003">Cell membrane</keyword>
<dbReference type="GO" id="GO:0004888">
    <property type="term" value="F:transmembrane signaling receptor activity"/>
    <property type="evidence" value="ECO:0007669"/>
    <property type="project" value="InterPro"/>
</dbReference>
<evidence type="ECO:0000256" key="3">
    <source>
        <dbReference type="ARBA" id="ARBA00022692"/>
    </source>
</evidence>
<sequence length="544" mass="57975">MNSLSSLRVSTRMQLLVGLTLIGLLALCLTSLFQLKSTMLDDRKQKTRNLVEVGVGILAHHQKLVTEGKLSDEDAKKAARDSLRGLRYDKDDYYFAFDTTGTYVVHGGNPAAEGQNKIDLKDTNGKLIIKELISAGQSGGGFVDYWFPRAGQQTPEPKLSYAAPFAPWGWVLGTGIYIDDIDRQYKEGTLLLGGISFVLLALLSLVGWQVSSSILRQLGGEPKTATEIMQRVADGDLTAKLDNAPAGSLLHALGGMVSSLRQLVSVIHTDANTLVNNAEHIARASDEVAKAAEHQADSTSAMAAAIEQLTVSSNHISDSARETARETTDAVQLAGQGSSRVNQASQAIQKISDTVSDASGRIRALEERAKQVSSIANVIKDIAGQTNLLALNAAIEAARAGEQGRGFAVVADEVRKLAERTSSATLEIEQMISGIQNDTVGAVEAMSAALPEVQEGVELANSASESLQAIEDGARRTLERVGEVADATLEQSSASTSIAQRVEQIANMVEETTETIRGTAATAHELENIANNLKQQIGKFRISG</sequence>
<dbReference type="Pfam" id="PF00015">
    <property type="entry name" value="MCPsignal"/>
    <property type="match status" value="1"/>
</dbReference>
<dbReference type="RefSeq" id="WP_066880870.1">
    <property type="nucleotide sequence ID" value="NZ_LODL01000007.1"/>
</dbReference>
<protein>
    <submittedName>
        <fullName evidence="11">Chemotaxis protein</fullName>
    </submittedName>
</protein>
<evidence type="ECO:0000256" key="2">
    <source>
        <dbReference type="ARBA" id="ARBA00022475"/>
    </source>
</evidence>
<dbReference type="PRINTS" id="PR00260">
    <property type="entry name" value="CHEMTRNSDUCR"/>
</dbReference>
<dbReference type="PANTHER" id="PTHR32089">
    <property type="entry name" value="METHYL-ACCEPTING CHEMOTAXIS PROTEIN MCPB"/>
    <property type="match status" value="1"/>
</dbReference>
<dbReference type="Pfam" id="PF17200">
    <property type="entry name" value="sCache_2"/>
    <property type="match status" value="1"/>
</dbReference>